<evidence type="ECO:0008006" key="4">
    <source>
        <dbReference type="Google" id="ProtNLM"/>
    </source>
</evidence>
<accession>A0ABS5B5E4</accession>
<name>A0ABS5B5E4_9STRE</name>
<feature type="transmembrane region" description="Helical" evidence="1">
    <location>
        <begin position="205"/>
        <end position="228"/>
    </location>
</feature>
<keyword evidence="1" id="KW-1133">Transmembrane helix</keyword>
<dbReference type="EMBL" id="PRDG01000005">
    <property type="protein sequence ID" value="MBP2624053.1"/>
    <property type="molecule type" value="Genomic_DNA"/>
</dbReference>
<feature type="transmembrane region" description="Helical" evidence="1">
    <location>
        <begin position="133"/>
        <end position="154"/>
    </location>
</feature>
<keyword evidence="3" id="KW-1185">Reference proteome</keyword>
<dbReference type="InterPro" id="IPR036259">
    <property type="entry name" value="MFS_trans_sf"/>
</dbReference>
<evidence type="ECO:0000256" key="1">
    <source>
        <dbReference type="SAM" id="Phobius"/>
    </source>
</evidence>
<organism evidence="2 3">
    <name type="scientific">Streptococcus oricebi</name>
    <dbReference type="NCBI Taxonomy" id="1547447"/>
    <lineage>
        <taxon>Bacteria</taxon>
        <taxon>Bacillati</taxon>
        <taxon>Bacillota</taxon>
        <taxon>Bacilli</taxon>
        <taxon>Lactobacillales</taxon>
        <taxon>Streptococcaceae</taxon>
        <taxon>Streptococcus</taxon>
    </lineage>
</organism>
<feature type="transmembrane region" description="Helical" evidence="1">
    <location>
        <begin position="258"/>
        <end position="275"/>
    </location>
</feature>
<feature type="transmembrane region" description="Helical" evidence="1">
    <location>
        <begin position="287"/>
        <end position="308"/>
    </location>
</feature>
<dbReference type="SUPFAM" id="SSF103473">
    <property type="entry name" value="MFS general substrate transporter"/>
    <property type="match status" value="1"/>
</dbReference>
<feature type="transmembrane region" description="Helical" evidence="1">
    <location>
        <begin position="63"/>
        <end position="80"/>
    </location>
</feature>
<feature type="transmembrane region" description="Helical" evidence="1">
    <location>
        <begin position="24"/>
        <end position="43"/>
    </location>
</feature>
<dbReference type="RefSeq" id="WP_209628673.1">
    <property type="nucleotide sequence ID" value="NZ_PRDG01000005.1"/>
</dbReference>
<comment type="caution">
    <text evidence="2">The sequence shown here is derived from an EMBL/GenBank/DDBJ whole genome shotgun (WGS) entry which is preliminary data.</text>
</comment>
<evidence type="ECO:0000313" key="2">
    <source>
        <dbReference type="EMBL" id="MBP2624053.1"/>
    </source>
</evidence>
<gene>
    <name evidence="2" type="ORF">C4K46_08895</name>
</gene>
<feature type="transmembrane region" description="Helical" evidence="1">
    <location>
        <begin position="175"/>
        <end position="199"/>
    </location>
</feature>
<keyword evidence="1" id="KW-0812">Transmembrane</keyword>
<dbReference type="Proteomes" id="UP001519296">
    <property type="component" value="Unassembled WGS sequence"/>
</dbReference>
<sequence>MNKNKQDIVQLNEAYFKSLANSRASISMLNLSFVGLLISLINLYPPYALLTLVQGINPMENGFYLFLLVISVLLLFCSFLSRLNGLIYKHQVFSTSVLLLMMTLLLLSFIIMGHGFAVYSSTDLNLGSPLSNLYFVLTFSFFLICMVYNVSWLKKQLSLGFSNKRAAANFLASKGVYQSASLWFIFGFSLIGSLLTGFVKQFLGFALSILLLASFSRLLIEVSYLIFLKTKNKVYWEKFTQQEKQRTFLKKLSLKSTSLRLVIEGAVCLSALWAVGTHQLKEGAYTLIRVVVILFVLDCLISFIRWFIAKSKKEGIK</sequence>
<feature type="transmembrane region" description="Helical" evidence="1">
    <location>
        <begin position="92"/>
        <end position="113"/>
    </location>
</feature>
<reference evidence="2 3" key="1">
    <citation type="submission" date="2018-02" db="EMBL/GenBank/DDBJ databases">
        <title>Draft genome sequence of Streptococcus oricebi CCUG 70868T type strain.</title>
        <authorList>
            <person name="Mendez V."/>
            <person name="Salva-Serra F."/>
            <person name="Jaen-Luchoro D."/>
            <person name="Gonzales-Siles L."/>
            <person name="Karlsson R."/>
            <person name="Engstrom-Jakobsson H."/>
            <person name="Busquets A."/>
            <person name="Gomila M."/>
            <person name="Pineiro-Iglesias B."/>
            <person name="Bennasar-Figueras A."/>
            <person name="Seeger M."/>
            <person name="Moore E."/>
        </authorList>
    </citation>
    <scope>NUCLEOTIDE SEQUENCE [LARGE SCALE GENOMIC DNA]</scope>
    <source>
        <strain evidence="2 3">CCUG 70868</strain>
    </source>
</reference>
<proteinExistence type="predicted"/>
<keyword evidence="1" id="KW-0472">Membrane</keyword>
<evidence type="ECO:0000313" key="3">
    <source>
        <dbReference type="Proteomes" id="UP001519296"/>
    </source>
</evidence>
<protein>
    <recommendedName>
        <fullName evidence="4">Beta-carotene 15,15'-monooxygenase</fullName>
    </recommendedName>
</protein>